<accession>A0AAD6A1Z8</accession>
<feature type="region of interest" description="Disordered" evidence="5">
    <location>
        <begin position="357"/>
        <end position="381"/>
    </location>
</feature>
<dbReference type="Proteomes" id="UP001210211">
    <property type="component" value="Unassembled WGS sequence"/>
</dbReference>
<keyword evidence="3" id="KW-0862">Zinc</keyword>
<feature type="domain" description="PHD-type" evidence="6">
    <location>
        <begin position="147"/>
        <end position="196"/>
    </location>
</feature>
<dbReference type="SMART" id="SM00249">
    <property type="entry name" value="PHD"/>
    <property type="match status" value="1"/>
</dbReference>
<dbReference type="SUPFAM" id="SSF57903">
    <property type="entry name" value="FYVE/PHD zinc finger"/>
    <property type="match status" value="1"/>
</dbReference>
<evidence type="ECO:0000256" key="1">
    <source>
        <dbReference type="ARBA" id="ARBA00022723"/>
    </source>
</evidence>
<dbReference type="PANTHER" id="PTHR47177:SF4">
    <property type="entry name" value="OS06G0283200 PROTEIN"/>
    <property type="match status" value="1"/>
</dbReference>
<organism evidence="8 9">
    <name type="scientific">Rhynchospora tenuis</name>
    <dbReference type="NCBI Taxonomy" id="198213"/>
    <lineage>
        <taxon>Eukaryota</taxon>
        <taxon>Viridiplantae</taxon>
        <taxon>Streptophyta</taxon>
        <taxon>Embryophyta</taxon>
        <taxon>Tracheophyta</taxon>
        <taxon>Spermatophyta</taxon>
        <taxon>Magnoliopsida</taxon>
        <taxon>Liliopsida</taxon>
        <taxon>Poales</taxon>
        <taxon>Cyperaceae</taxon>
        <taxon>Cyperoideae</taxon>
        <taxon>Rhynchosporeae</taxon>
        <taxon>Rhynchospora</taxon>
    </lineage>
</organism>
<feature type="domain" description="RING-type" evidence="7">
    <location>
        <begin position="60"/>
        <end position="101"/>
    </location>
</feature>
<gene>
    <name evidence="8" type="ORF">LUZ61_011946</name>
</gene>
<feature type="region of interest" description="Disordered" evidence="5">
    <location>
        <begin position="1"/>
        <end position="59"/>
    </location>
</feature>
<dbReference type="InterPro" id="IPR019787">
    <property type="entry name" value="Znf_PHD-finger"/>
</dbReference>
<dbReference type="Pfam" id="PF00628">
    <property type="entry name" value="PHD"/>
    <property type="match status" value="1"/>
</dbReference>
<protein>
    <submittedName>
        <fullName evidence="8">Uncharacterized protein</fullName>
    </submittedName>
</protein>
<evidence type="ECO:0000256" key="5">
    <source>
        <dbReference type="SAM" id="MobiDB-lite"/>
    </source>
</evidence>
<evidence type="ECO:0000256" key="3">
    <source>
        <dbReference type="ARBA" id="ARBA00022833"/>
    </source>
</evidence>
<evidence type="ECO:0000259" key="7">
    <source>
        <dbReference type="PROSITE" id="PS50089"/>
    </source>
</evidence>
<dbReference type="PANTHER" id="PTHR47177">
    <property type="entry name" value="F18C1.6 PROTEIN"/>
    <property type="match status" value="1"/>
</dbReference>
<evidence type="ECO:0000313" key="8">
    <source>
        <dbReference type="EMBL" id="KAJ3708241.1"/>
    </source>
</evidence>
<dbReference type="SMART" id="SM00184">
    <property type="entry name" value="RING"/>
    <property type="match status" value="2"/>
</dbReference>
<feature type="compositionally biased region" description="Acidic residues" evidence="5">
    <location>
        <begin position="50"/>
        <end position="59"/>
    </location>
</feature>
<keyword evidence="1" id="KW-0479">Metal-binding</keyword>
<reference evidence="8 9" key="1">
    <citation type="journal article" date="2022" name="Cell">
        <title>Repeat-based holocentromeres influence genome architecture and karyotype evolution.</title>
        <authorList>
            <person name="Hofstatter P.G."/>
            <person name="Thangavel G."/>
            <person name="Lux T."/>
            <person name="Neumann P."/>
            <person name="Vondrak T."/>
            <person name="Novak P."/>
            <person name="Zhang M."/>
            <person name="Costa L."/>
            <person name="Castellani M."/>
            <person name="Scott A."/>
            <person name="Toegelov H."/>
            <person name="Fuchs J."/>
            <person name="Mata-Sucre Y."/>
            <person name="Dias Y."/>
            <person name="Vanzela A.L.L."/>
            <person name="Huettel B."/>
            <person name="Almeida C.C.S."/>
            <person name="Simkova H."/>
            <person name="Souza G."/>
            <person name="Pedrosa-Harand A."/>
            <person name="Macas J."/>
            <person name="Mayer K.F.X."/>
            <person name="Houben A."/>
            <person name="Marques A."/>
        </authorList>
    </citation>
    <scope>NUCLEOTIDE SEQUENCE [LARGE SCALE GENOMIC DNA]</scope>
    <source>
        <strain evidence="8">RhyTen1mFocal</strain>
    </source>
</reference>
<dbReference type="InterPro" id="IPR013083">
    <property type="entry name" value="Znf_RING/FYVE/PHD"/>
</dbReference>
<dbReference type="PROSITE" id="PS00518">
    <property type="entry name" value="ZF_RING_1"/>
    <property type="match status" value="1"/>
</dbReference>
<dbReference type="InterPro" id="IPR001965">
    <property type="entry name" value="Znf_PHD"/>
</dbReference>
<name>A0AAD6A1Z8_9POAL</name>
<evidence type="ECO:0000313" key="9">
    <source>
        <dbReference type="Proteomes" id="UP001210211"/>
    </source>
</evidence>
<proteinExistence type="predicted"/>
<dbReference type="InterPro" id="IPR011011">
    <property type="entry name" value="Znf_FYVE_PHD"/>
</dbReference>
<keyword evidence="2 4" id="KW-0863">Zinc-finger</keyword>
<keyword evidence="9" id="KW-1185">Reference proteome</keyword>
<dbReference type="PROSITE" id="PS50089">
    <property type="entry name" value="ZF_RING_2"/>
    <property type="match status" value="1"/>
</dbReference>
<comment type="caution">
    <text evidence="8">The sequence shown here is derived from an EMBL/GenBank/DDBJ whole genome shotgun (WGS) entry which is preliminary data.</text>
</comment>
<dbReference type="GO" id="GO:0008270">
    <property type="term" value="F:zinc ion binding"/>
    <property type="evidence" value="ECO:0007669"/>
    <property type="project" value="UniProtKB-KW"/>
</dbReference>
<dbReference type="Pfam" id="PF13639">
    <property type="entry name" value="zf-RING_2"/>
    <property type="match status" value="1"/>
</dbReference>
<dbReference type="SUPFAM" id="SSF57850">
    <property type="entry name" value="RING/U-box"/>
    <property type="match status" value="1"/>
</dbReference>
<dbReference type="EMBL" id="JAMRDG010000001">
    <property type="protein sequence ID" value="KAJ3708241.1"/>
    <property type="molecule type" value="Genomic_DNA"/>
</dbReference>
<dbReference type="PROSITE" id="PS50016">
    <property type="entry name" value="ZF_PHD_2"/>
    <property type="match status" value="1"/>
</dbReference>
<dbReference type="InterPro" id="IPR001841">
    <property type="entry name" value="Znf_RING"/>
</dbReference>
<dbReference type="InterPro" id="IPR017907">
    <property type="entry name" value="Znf_RING_CS"/>
</dbReference>
<dbReference type="Gene3D" id="3.30.40.10">
    <property type="entry name" value="Zinc/RING finger domain, C3HC4 (zinc finger)"/>
    <property type="match status" value="2"/>
</dbReference>
<evidence type="ECO:0000256" key="4">
    <source>
        <dbReference type="PROSITE-ProRule" id="PRU00175"/>
    </source>
</evidence>
<evidence type="ECO:0000259" key="6">
    <source>
        <dbReference type="PROSITE" id="PS50016"/>
    </source>
</evidence>
<sequence length="551" mass="62001">MKRNSDELDASAPPRSPNRGEQPLPPPPPPSKGKEKSVAEPSTTSRQTPNEDEDEEEETCGICLAEMSQSIPGEPDGCRHRFCYVCLMEWAKIESRCPLCKQRFRSVRRPPVPGLFPSERVVPISERNQVYHPLGMESSAVDSLHLDPNCFFCHSSKKDAYLVLCELCNSTCHTYCVGLGFDIPQGEWYCPDCTIAKNEYMKNQPDGESPFTDQETMEKIRKIRQGGSSISLSNFRADRNEGSTMYSVLEAGRRDTRSLSDRHQREARVQLLRENWPRIQSGELQFSDLLRENTSAAINSEAATEQSCRDADISKAWKMMDRARSTTPKKPTNSTFPVSKGGNAVCRKFWAPKLNLRETKGARGSSSTRYSNPEAAPHSNGQYELSNKCAAQGRYNNQVQQSGPMSGVSRFQALPESNWGSRTGSDDRVSTDLCKRRKIEMGQDHKEVSAMSDKREDNKHEVQTLVKLSLKALDKDKKLGKNRYKEIARISTHTVLAACGMEHSESVAQPFSRVSCDHRGEIESHLLPGSCHKCFRTFLEEIVESVFMEKK</sequence>
<evidence type="ECO:0000256" key="2">
    <source>
        <dbReference type="ARBA" id="ARBA00022771"/>
    </source>
</evidence>
<dbReference type="AlphaFoldDB" id="A0AAD6A1Z8"/>